<dbReference type="InterPro" id="IPR003718">
    <property type="entry name" value="OsmC/Ohr_fam"/>
</dbReference>
<dbReference type="InterPro" id="IPR036102">
    <property type="entry name" value="OsmC/Ohrsf"/>
</dbReference>
<accession>A0ABY6BKF5</accession>
<keyword evidence="2" id="KW-1185">Reference proteome</keyword>
<dbReference type="PANTHER" id="PTHR42830">
    <property type="entry name" value="OSMOTICALLY INDUCIBLE FAMILY PROTEIN"/>
    <property type="match status" value="1"/>
</dbReference>
<dbReference type="SUPFAM" id="SSF82784">
    <property type="entry name" value="OsmC-like"/>
    <property type="match status" value="1"/>
</dbReference>
<dbReference type="EMBL" id="CP104694">
    <property type="protein sequence ID" value="UXI69071.1"/>
    <property type="molecule type" value="Genomic_DNA"/>
</dbReference>
<organism evidence="1 2">
    <name type="scientific">Tahibacter amnicola</name>
    <dbReference type="NCBI Taxonomy" id="2976241"/>
    <lineage>
        <taxon>Bacteria</taxon>
        <taxon>Pseudomonadati</taxon>
        <taxon>Pseudomonadota</taxon>
        <taxon>Gammaproteobacteria</taxon>
        <taxon>Lysobacterales</taxon>
        <taxon>Rhodanobacteraceae</taxon>
        <taxon>Tahibacter</taxon>
    </lineage>
</organism>
<proteinExistence type="predicted"/>
<dbReference type="Pfam" id="PF02566">
    <property type="entry name" value="OsmC"/>
    <property type="match status" value="1"/>
</dbReference>
<evidence type="ECO:0000313" key="1">
    <source>
        <dbReference type="EMBL" id="UXI69071.1"/>
    </source>
</evidence>
<gene>
    <name evidence="1" type="ORF">N4264_05310</name>
</gene>
<dbReference type="Gene3D" id="3.30.300.20">
    <property type="match status" value="1"/>
</dbReference>
<reference evidence="1" key="1">
    <citation type="submission" date="2022-09" db="EMBL/GenBank/DDBJ databases">
        <title>Tahibacter sp. nov., isolated from a fresh water.</title>
        <authorList>
            <person name="Baek J.H."/>
            <person name="Lee J.K."/>
            <person name="Kim J.M."/>
            <person name="Jeon C.O."/>
        </authorList>
    </citation>
    <scope>NUCLEOTIDE SEQUENCE</scope>
    <source>
        <strain evidence="1">W38</strain>
    </source>
</reference>
<name>A0ABY6BKF5_9GAMM</name>
<sequence length="152" mass="16612">MSEHGASVSWQRNGARFVDNRYSRAHRWQFDGGATVAAAASPLVVAPSLTDAAAVDPEEAFIAALSSCHMLWFLSLAAKDGWCVDSYEDDATGHMREFEPGRARFESVVLRPKVVFSGERQPDAAQLTALHEAAHHRCFLANSVATPIRIES</sequence>
<dbReference type="PANTHER" id="PTHR42830:SF2">
    <property type="entry name" value="OSMC_OHR FAMILY PROTEIN"/>
    <property type="match status" value="1"/>
</dbReference>
<evidence type="ECO:0000313" key="2">
    <source>
        <dbReference type="Proteomes" id="UP001064632"/>
    </source>
</evidence>
<dbReference type="Proteomes" id="UP001064632">
    <property type="component" value="Chromosome"/>
</dbReference>
<dbReference type="RefSeq" id="WP_261696029.1">
    <property type="nucleotide sequence ID" value="NZ_CP104694.1"/>
</dbReference>
<dbReference type="InterPro" id="IPR052707">
    <property type="entry name" value="OsmC_Ohr_Peroxiredoxin"/>
</dbReference>
<protein>
    <submittedName>
        <fullName evidence="1">OsmC family protein</fullName>
    </submittedName>
</protein>
<dbReference type="InterPro" id="IPR015946">
    <property type="entry name" value="KH_dom-like_a/b"/>
</dbReference>